<name>A0AAV2NNU6_9HYME</name>
<keyword evidence="2" id="KW-1185">Reference proteome</keyword>
<proteinExistence type="predicted"/>
<gene>
    <name evidence="1" type="ORF">LPLAT_LOCUS7919</name>
</gene>
<dbReference type="AlphaFoldDB" id="A0AAV2NNU6"/>
<evidence type="ECO:0000313" key="2">
    <source>
        <dbReference type="Proteomes" id="UP001497644"/>
    </source>
</evidence>
<dbReference type="Proteomes" id="UP001497644">
    <property type="component" value="Chromosome 3"/>
</dbReference>
<dbReference type="EMBL" id="OZ034826">
    <property type="protein sequence ID" value="CAL1682023.1"/>
    <property type="molecule type" value="Genomic_DNA"/>
</dbReference>
<organism evidence="1 2">
    <name type="scientific">Lasius platythorax</name>
    <dbReference type="NCBI Taxonomy" id="488582"/>
    <lineage>
        <taxon>Eukaryota</taxon>
        <taxon>Metazoa</taxon>
        <taxon>Ecdysozoa</taxon>
        <taxon>Arthropoda</taxon>
        <taxon>Hexapoda</taxon>
        <taxon>Insecta</taxon>
        <taxon>Pterygota</taxon>
        <taxon>Neoptera</taxon>
        <taxon>Endopterygota</taxon>
        <taxon>Hymenoptera</taxon>
        <taxon>Apocrita</taxon>
        <taxon>Aculeata</taxon>
        <taxon>Formicoidea</taxon>
        <taxon>Formicidae</taxon>
        <taxon>Formicinae</taxon>
        <taxon>Lasius</taxon>
        <taxon>Lasius</taxon>
    </lineage>
</organism>
<sequence length="73" mass="8554">MFTVNVRFTVRSHWCTECKYLIRGCTHMTLLMPPTETVPCSTHNIADITVNQEALKRENIILINTKNLERQDY</sequence>
<accession>A0AAV2NNU6</accession>
<reference evidence="1" key="1">
    <citation type="submission" date="2024-04" db="EMBL/GenBank/DDBJ databases">
        <authorList>
            <consortium name="Molecular Ecology Group"/>
        </authorList>
    </citation>
    <scope>NUCLEOTIDE SEQUENCE</scope>
</reference>
<protein>
    <submittedName>
        <fullName evidence="1">Uncharacterized protein</fullName>
    </submittedName>
</protein>
<evidence type="ECO:0000313" key="1">
    <source>
        <dbReference type="EMBL" id="CAL1682023.1"/>
    </source>
</evidence>